<keyword evidence="1" id="KW-0472">Membrane</keyword>
<dbReference type="PANTHER" id="PTHR43044">
    <property type="match status" value="1"/>
</dbReference>
<feature type="transmembrane region" description="Helical" evidence="1">
    <location>
        <begin position="368"/>
        <end position="384"/>
    </location>
</feature>
<name>A0A381XP44_9ZZZZ</name>
<keyword evidence="1" id="KW-0812">Transmembrane</keyword>
<feature type="transmembrane region" description="Helical" evidence="1">
    <location>
        <begin position="227"/>
        <end position="249"/>
    </location>
</feature>
<accession>A0A381XP44</accession>
<dbReference type="AlphaFoldDB" id="A0A381XP44"/>
<dbReference type="EMBL" id="UINC01015873">
    <property type="protein sequence ID" value="SVA66515.1"/>
    <property type="molecule type" value="Genomic_DNA"/>
</dbReference>
<sequence length="477" mass="54419">VEQPYAETDNSVETRKAVSDKLLGIHSITSNRFWQFAALTGIMFVLGIIGLAMRLSSGFDDKGAWGYYVAVFSFLMTTTAAAPMVAIAPRIANAHWRRPISRAAEIWTLAGCLNLILYIPLIWLLPSLENGRRSLWFFGQQESKGDFWTGFESVPAYSPHIWATLSIVALILLGLTLVWLSCLPDFAVLREQGEGWRKKWGKRLALGWVGSTAQWNWQHHRMGIVSALYFMMLVFVHFLISVEFLMVHVPGWIDSLYPITHAHNALQAGVATVMLTIFCLRQFGGYKDYIGLDQMWGLGKLMLALSLLWFWFWFSSFNIYWYGKKPAEISVLELLVKGPYREIFIAEFLLVFIIPWFTLIWNPIRRSVWGPTIIAVSILCGTLLDRIRLYVGAWDVAGRDFASMLQMELSEVPEKIPSPDIADMFLIVGFIGGSIFLFMMATRLLPAINVWEQKELLLYKAEIQYHRTKVTVLGKPR</sequence>
<reference evidence="2" key="1">
    <citation type="submission" date="2018-05" db="EMBL/GenBank/DDBJ databases">
        <authorList>
            <person name="Lanie J.A."/>
            <person name="Ng W.-L."/>
            <person name="Kazmierczak K.M."/>
            <person name="Andrzejewski T.M."/>
            <person name="Davidsen T.M."/>
            <person name="Wayne K.J."/>
            <person name="Tettelin H."/>
            <person name="Glass J.I."/>
            <person name="Rusch D."/>
            <person name="Podicherti R."/>
            <person name="Tsui H.-C.T."/>
            <person name="Winkler M.E."/>
        </authorList>
    </citation>
    <scope>NUCLEOTIDE SEQUENCE</scope>
</reference>
<dbReference type="PANTHER" id="PTHR43044:SF1">
    <property type="entry name" value="QUINOL:CYTOCHROME C OXIDOREDUCTASE QUINONE-BINDING SUBUNIT 2"/>
    <property type="match status" value="1"/>
</dbReference>
<gene>
    <name evidence="2" type="ORF">METZ01_LOCUS119369</name>
</gene>
<feature type="transmembrane region" description="Helical" evidence="1">
    <location>
        <begin position="343"/>
        <end position="361"/>
    </location>
</feature>
<proteinExistence type="predicted"/>
<feature type="transmembrane region" description="Helical" evidence="1">
    <location>
        <begin position="424"/>
        <end position="445"/>
    </location>
</feature>
<organism evidence="2">
    <name type="scientific">marine metagenome</name>
    <dbReference type="NCBI Taxonomy" id="408172"/>
    <lineage>
        <taxon>unclassified sequences</taxon>
        <taxon>metagenomes</taxon>
        <taxon>ecological metagenomes</taxon>
    </lineage>
</organism>
<feature type="transmembrane region" description="Helical" evidence="1">
    <location>
        <begin position="301"/>
        <end position="323"/>
    </location>
</feature>
<feature type="transmembrane region" description="Helical" evidence="1">
    <location>
        <begin position="161"/>
        <end position="189"/>
    </location>
</feature>
<evidence type="ECO:0000313" key="2">
    <source>
        <dbReference type="EMBL" id="SVA66515.1"/>
    </source>
</evidence>
<feature type="transmembrane region" description="Helical" evidence="1">
    <location>
        <begin position="261"/>
        <end position="280"/>
    </location>
</feature>
<feature type="transmembrane region" description="Helical" evidence="1">
    <location>
        <begin position="65"/>
        <end position="86"/>
    </location>
</feature>
<evidence type="ECO:0000256" key="1">
    <source>
        <dbReference type="SAM" id="Phobius"/>
    </source>
</evidence>
<feature type="transmembrane region" description="Helical" evidence="1">
    <location>
        <begin position="106"/>
        <end position="125"/>
    </location>
</feature>
<protein>
    <submittedName>
        <fullName evidence="2">Uncharacterized protein</fullName>
    </submittedName>
</protein>
<feature type="non-terminal residue" evidence="2">
    <location>
        <position position="1"/>
    </location>
</feature>
<keyword evidence="1" id="KW-1133">Transmembrane helix</keyword>
<feature type="transmembrane region" description="Helical" evidence="1">
    <location>
        <begin position="33"/>
        <end position="53"/>
    </location>
</feature>